<sequence length="760" mass="83953">MSNLPIDDGYAASNDPSHSGQGSPASNSEALQGVVERLTYHSEETGYTVARLKAPRTSELVTIVGSFANIQAGQTLHLEGMWRDHPKYGQQFQVVKYRETKPATITGIEKYLGSGLIKGVGPVTAKRIVAHFGLETLEIIENQIERLQEVPGIALKRVKMIQQAWTMQKAIKEVMLFLQGHGVSTTYAVKIYKQYGDDSIDIVTRNPYQLAIDVYGIGFVTADAIARNLGIDPGSEFRYRSGILHVLSEASDDGHCFLPQAELVERVVNRLAVADHQPDPEEIQTLTTQMALDGELVLQGGSDQFEGQFICYSPPFYGAEQGMADRLTRLLAHDLSVDLPRVQRWIDRFTEKTGLQLSAQQRQAVEMAASHRVLVLTGGPGTGKTFTTRTIVALWKAMGKTIALASPTGRAAQRLSEMTGREAKTVHRLLEFDPSTMAFKRDGQNPIEADCVIVDEASMLDLFLANSLVKAIAPQAQLLLVGDTDQLPSVGPGNILGDLIASEKIPVIRLTEVFRQAQTSQIVSNAHRINKGQFPQLELVSNQPQTDCLWINAPEPPHGVQAIRDVIVDLIPKLGFNAARDVQVLCPMVRGEVGTRNLNQVLQQLINPPAPDKSEMTRGGTTLRVGDRIIQQVNDYNREVFNGDLGTICAIDPDEQEVMVQFVERTVKYDYADLNEISLAWSITIHKSQGSEYAVVILPIYMQHYLLLSRNLIYTGLTRAKKLAIFVGPQKAIGFAARQIKDQQRYTLLAQRLMKAIDSP</sequence>
<dbReference type="GO" id="GO:0016787">
    <property type="term" value="F:hydrolase activity"/>
    <property type="evidence" value="ECO:0007669"/>
    <property type="project" value="UniProtKB-KW"/>
</dbReference>
<dbReference type="CDD" id="cd18809">
    <property type="entry name" value="SF1_C_RecD"/>
    <property type="match status" value="1"/>
</dbReference>
<dbReference type="HAMAP" id="MF_01488">
    <property type="entry name" value="RecD2"/>
    <property type="match status" value="1"/>
</dbReference>
<keyword evidence="3" id="KW-0378">Hydrolase</keyword>
<dbReference type="InterPro" id="IPR041451">
    <property type="entry name" value="RecD2_SH13"/>
</dbReference>
<dbReference type="InterPro" id="IPR050534">
    <property type="entry name" value="Coronavir_polyprotein_1ab"/>
</dbReference>
<feature type="domain" description="AAA+ ATPase" evidence="5">
    <location>
        <begin position="370"/>
        <end position="511"/>
    </location>
</feature>
<dbReference type="CDD" id="cd17933">
    <property type="entry name" value="DEXSc_RecD-like"/>
    <property type="match status" value="1"/>
</dbReference>
<dbReference type="KEGG" id="tsin:OXH18_02495"/>
<dbReference type="PANTHER" id="PTHR43788">
    <property type="entry name" value="DNA2/NAM7 HELICASE FAMILY MEMBER"/>
    <property type="match status" value="1"/>
</dbReference>
<dbReference type="Gene3D" id="3.40.50.300">
    <property type="entry name" value="P-loop containing nucleotide triphosphate hydrolases"/>
    <property type="match status" value="2"/>
</dbReference>
<comment type="function">
    <text evidence="3">DNA-dependent ATPase and ATP-dependent 5'-3' DNA helicase. Has no activity on blunt DNA or DNA with 3'-overhangs, requires at least 10 bases of 5'-ssDNA for helicase activity.</text>
</comment>
<dbReference type="GO" id="GO:0043139">
    <property type="term" value="F:5'-3' DNA helicase activity"/>
    <property type="evidence" value="ECO:0007669"/>
    <property type="project" value="UniProtKB-UniRule"/>
</dbReference>
<dbReference type="InterPro" id="IPR003593">
    <property type="entry name" value="AAA+_ATPase"/>
</dbReference>
<dbReference type="InterPro" id="IPR010994">
    <property type="entry name" value="RuvA_2-like"/>
</dbReference>
<evidence type="ECO:0000256" key="3">
    <source>
        <dbReference type="HAMAP-Rule" id="MF_01488"/>
    </source>
</evidence>
<evidence type="ECO:0000256" key="1">
    <source>
        <dbReference type="ARBA" id="ARBA00022741"/>
    </source>
</evidence>
<comment type="similarity">
    <text evidence="3">Belongs to the RecD family. RecD2 subfamily.</text>
</comment>
<dbReference type="InterPro" id="IPR006345">
    <property type="entry name" value="RecD2"/>
</dbReference>
<dbReference type="Pfam" id="PF13245">
    <property type="entry name" value="AAA_19"/>
    <property type="match status" value="1"/>
</dbReference>
<protein>
    <recommendedName>
        <fullName evidence="3">ATP-dependent RecD2 DNA helicase</fullName>
        <ecNumber evidence="3">5.6.2.3</ecNumber>
    </recommendedName>
    <alternativeName>
        <fullName evidence="3">DNA 5'-3' helicase subunit RecD2</fullName>
    </alternativeName>
</protein>
<dbReference type="GO" id="GO:0003677">
    <property type="term" value="F:DNA binding"/>
    <property type="evidence" value="ECO:0007669"/>
    <property type="project" value="UniProtKB-UniRule"/>
</dbReference>
<dbReference type="SMART" id="SM00382">
    <property type="entry name" value="AAA"/>
    <property type="match status" value="1"/>
</dbReference>
<evidence type="ECO:0000256" key="2">
    <source>
        <dbReference type="ARBA" id="ARBA00022840"/>
    </source>
</evidence>
<dbReference type="Gene3D" id="2.30.30.940">
    <property type="match status" value="1"/>
</dbReference>
<dbReference type="GO" id="GO:0009338">
    <property type="term" value="C:exodeoxyribonuclease V complex"/>
    <property type="evidence" value="ECO:0007669"/>
    <property type="project" value="TreeGrafter"/>
</dbReference>
<feature type="binding site" evidence="3">
    <location>
        <begin position="381"/>
        <end position="385"/>
    </location>
    <ligand>
        <name>ATP</name>
        <dbReference type="ChEBI" id="CHEBI:30616"/>
    </ligand>
</feature>
<dbReference type="SUPFAM" id="SSF47781">
    <property type="entry name" value="RuvA domain 2-like"/>
    <property type="match status" value="1"/>
</dbReference>
<dbReference type="Gene3D" id="1.10.10.2220">
    <property type="match status" value="1"/>
</dbReference>
<dbReference type="Pfam" id="PF14520">
    <property type="entry name" value="HHH_5"/>
    <property type="match status" value="1"/>
</dbReference>
<evidence type="ECO:0000259" key="5">
    <source>
        <dbReference type="SMART" id="SM00382"/>
    </source>
</evidence>
<keyword evidence="1 3" id="KW-0547">Nucleotide-binding</keyword>
<dbReference type="SUPFAM" id="SSF52540">
    <property type="entry name" value="P-loop containing nucleoside triphosphate hydrolases"/>
    <property type="match status" value="1"/>
</dbReference>
<proteinExistence type="inferred from homology"/>
<keyword evidence="3" id="KW-0413">Isomerase</keyword>
<dbReference type="GO" id="GO:0017116">
    <property type="term" value="F:single-stranded DNA helicase activity"/>
    <property type="evidence" value="ECO:0007669"/>
    <property type="project" value="TreeGrafter"/>
</dbReference>
<dbReference type="EMBL" id="CP113797">
    <property type="protein sequence ID" value="WAL60886.1"/>
    <property type="molecule type" value="Genomic_DNA"/>
</dbReference>
<dbReference type="EC" id="5.6.2.3" evidence="3"/>
<keyword evidence="7" id="KW-1185">Reference proteome</keyword>
<dbReference type="InterPro" id="IPR055446">
    <property type="entry name" value="RecD2_N_OB"/>
</dbReference>
<dbReference type="Pfam" id="PF18335">
    <property type="entry name" value="SH3_13"/>
    <property type="match status" value="1"/>
</dbReference>
<dbReference type="Pfam" id="PF23139">
    <property type="entry name" value="OB_YrrC"/>
    <property type="match status" value="1"/>
</dbReference>
<dbReference type="Gene3D" id="1.10.150.20">
    <property type="entry name" value="5' to 3' exonuclease, C-terminal subdomain"/>
    <property type="match status" value="1"/>
</dbReference>
<dbReference type="InterPro" id="IPR027417">
    <property type="entry name" value="P-loop_NTPase"/>
</dbReference>
<name>A0A9E9C5A1_9CYAN</name>
<keyword evidence="3 6" id="KW-0347">Helicase</keyword>
<organism evidence="6 7">
    <name type="scientific">Thermocoleostomius sinensis A174</name>
    <dbReference type="NCBI Taxonomy" id="2016057"/>
    <lineage>
        <taxon>Bacteria</taxon>
        <taxon>Bacillati</taxon>
        <taxon>Cyanobacteriota</taxon>
        <taxon>Cyanophyceae</taxon>
        <taxon>Oculatellales</taxon>
        <taxon>Oculatellaceae</taxon>
        <taxon>Thermocoleostomius</taxon>
    </lineage>
</organism>
<evidence type="ECO:0000313" key="6">
    <source>
        <dbReference type="EMBL" id="WAL60886.1"/>
    </source>
</evidence>
<evidence type="ECO:0000256" key="4">
    <source>
        <dbReference type="SAM" id="MobiDB-lite"/>
    </source>
</evidence>
<evidence type="ECO:0000313" key="7">
    <source>
        <dbReference type="Proteomes" id="UP001163152"/>
    </source>
</evidence>
<keyword evidence="2 3" id="KW-0067">ATP-binding</keyword>
<dbReference type="AlphaFoldDB" id="A0A9E9C5A1"/>
<gene>
    <name evidence="3" type="primary">recD2</name>
    <name evidence="6" type="ORF">OXH18_02495</name>
</gene>
<dbReference type="NCBIfam" id="TIGR01448">
    <property type="entry name" value="recD_rel"/>
    <property type="match status" value="1"/>
</dbReference>
<dbReference type="Proteomes" id="UP001163152">
    <property type="component" value="Chromosome"/>
</dbReference>
<dbReference type="Pfam" id="PF14490">
    <property type="entry name" value="HHH_RecD2"/>
    <property type="match status" value="1"/>
</dbReference>
<reference evidence="6" key="1">
    <citation type="submission" date="2022-12" db="EMBL/GenBank/DDBJ databases">
        <title>Polyphasic identification of a Novel Hot-Spring Cyanobacterium Ocullathermofonsia sinensis gen nov. sp. nov. and Genomic Insights on its Adaptations to the Thermal Habitat.</title>
        <authorList>
            <person name="Daroch M."/>
            <person name="Tang J."/>
            <person name="Jiang Y."/>
        </authorList>
    </citation>
    <scope>NUCLEOTIDE SEQUENCE</scope>
    <source>
        <strain evidence="6">PKUAC-SCTA174</strain>
    </source>
</reference>
<dbReference type="InterPro" id="IPR027785">
    <property type="entry name" value="UvrD-like_helicase_C"/>
</dbReference>
<accession>A0A9E9C5A1</accession>
<feature type="compositionally biased region" description="Polar residues" evidence="4">
    <location>
        <begin position="14"/>
        <end position="29"/>
    </location>
</feature>
<keyword evidence="3" id="KW-0238">DNA-binding</keyword>
<feature type="region of interest" description="Disordered" evidence="4">
    <location>
        <begin position="1"/>
        <end position="29"/>
    </location>
</feature>
<dbReference type="GO" id="GO:0006310">
    <property type="term" value="P:DNA recombination"/>
    <property type="evidence" value="ECO:0007669"/>
    <property type="project" value="InterPro"/>
</dbReference>
<dbReference type="InterPro" id="IPR029493">
    <property type="entry name" value="RecD2-like_HHH"/>
</dbReference>
<comment type="catalytic activity">
    <reaction evidence="3">
        <text>ATP + H2O = ADP + phosphate + H(+)</text>
        <dbReference type="Rhea" id="RHEA:13065"/>
        <dbReference type="ChEBI" id="CHEBI:15377"/>
        <dbReference type="ChEBI" id="CHEBI:15378"/>
        <dbReference type="ChEBI" id="CHEBI:30616"/>
        <dbReference type="ChEBI" id="CHEBI:43474"/>
        <dbReference type="ChEBI" id="CHEBI:456216"/>
        <dbReference type="EC" id="5.6.2.3"/>
    </reaction>
</comment>
<dbReference type="Pfam" id="PF13538">
    <property type="entry name" value="UvrD_C_2"/>
    <property type="match status" value="1"/>
</dbReference>
<dbReference type="PANTHER" id="PTHR43788:SF6">
    <property type="entry name" value="DNA HELICASE B"/>
    <property type="match status" value="1"/>
</dbReference>
<dbReference type="GO" id="GO:0005524">
    <property type="term" value="F:ATP binding"/>
    <property type="evidence" value="ECO:0007669"/>
    <property type="project" value="UniProtKB-UniRule"/>
</dbReference>